<proteinExistence type="predicted"/>
<organism evidence="1">
    <name type="scientific">Aspergillus arachidicola</name>
    <dbReference type="NCBI Taxonomy" id="656916"/>
    <lineage>
        <taxon>Eukaryota</taxon>
        <taxon>Fungi</taxon>
        <taxon>Dikarya</taxon>
        <taxon>Ascomycota</taxon>
        <taxon>Pezizomycotina</taxon>
        <taxon>Eurotiomycetes</taxon>
        <taxon>Eurotiomycetidae</taxon>
        <taxon>Eurotiales</taxon>
        <taxon>Aspergillaceae</taxon>
        <taxon>Aspergillus</taxon>
        <taxon>Aspergillus subgen. Circumdati</taxon>
    </lineage>
</organism>
<dbReference type="AlphaFoldDB" id="A0A5N6YET0"/>
<gene>
    <name evidence="1" type="ORF">BDV24DRAFT_130903</name>
</gene>
<dbReference type="Proteomes" id="UP000325558">
    <property type="component" value="Unassembled WGS sequence"/>
</dbReference>
<protein>
    <submittedName>
        <fullName evidence="1">Uncharacterized protein</fullName>
    </submittedName>
</protein>
<dbReference type="EMBL" id="ML737136">
    <property type="protein sequence ID" value="KAE8342110.1"/>
    <property type="molecule type" value="Genomic_DNA"/>
</dbReference>
<dbReference type="OrthoDB" id="4526729at2759"/>
<accession>A0A5N6YET0</accession>
<reference evidence="1" key="1">
    <citation type="submission" date="2019-04" db="EMBL/GenBank/DDBJ databases">
        <title>Friends and foes A comparative genomics study of 23 Aspergillus species from section Flavi.</title>
        <authorList>
            <consortium name="DOE Joint Genome Institute"/>
            <person name="Kjaerbolling I."/>
            <person name="Vesth T."/>
            <person name="Frisvad J.C."/>
            <person name="Nybo J.L."/>
            <person name="Theobald S."/>
            <person name="Kildgaard S."/>
            <person name="Isbrandt T."/>
            <person name="Kuo A."/>
            <person name="Sato A."/>
            <person name="Lyhne E.K."/>
            <person name="Kogle M.E."/>
            <person name="Wiebenga A."/>
            <person name="Kun R.S."/>
            <person name="Lubbers R.J."/>
            <person name="Makela M.R."/>
            <person name="Barry K."/>
            <person name="Chovatia M."/>
            <person name="Clum A."/>
            <person name="Daum C."/>
            <person name="Haridas S."/>
            <person name="He G."/>
            <person name="LaButti K."/>
            <person name="Lipzen A."/>
            <person name="Mondo S."/>
            <person name="Riley R."/>
            <person name="Salamov A."/>
            <person name="Simmons B.A."/>
            <person name="Magnuson J.K."/>
            <person name="Henrissat B."/>
            <person name="Mortensen U.H."/>
            <person name="Larsen T.O."/>
            <person name="Devries R.P."/>
            <person name="Grigoriev I.V."/>
            <person name="Machida M."/>
            <person name="Baker S.E."/>
            <person name="Andersen M.R."/>
        </authorList>
    </citation>
    <scope>NUCLEOTIDE SEQUENCE</scope>
    <source>
        <strain evidence="1">CBS 117612</strain>
    </source>
</reference>
<sequence length="64" mass="7442">MHLDNMTLEQRQYLRGSNMEPIPYFFRSQALSRLKKHRKARIDAQRAQLAQEIAVGLNSEIIGT</sequence>
<evidence type="ECO:0000313" key="1">
    <source>
        <dbReference type="EMBL" id="KAE8342110.1"/>
    </source>
</evidence>
<name>A0A5N6YET0_9EURO</name>